<sequence>MSPQRPLSNKAFRDIDKFKALATLSNAALIRRKRSSAYGCTNSGITDSDRKKFLDYHNEARLRVAQGQEPNRDGGYMNGAKNMYKL</sequence>
<evidence type="ECO:0000313" key="2">
    <source>
        <dbReference type="EMBL" id="KHJ86609.1"/>
    </source>
</evidence>
<evidence type="ECO:0000256" key="1">
    <source>
        <dbReference type="SAM" id="MobiDB-lite"/>
    </source>
</evidence>
<feature type="region of interest" description="Disordered" evidence="1">
    <location>
        <begin position="66"/>
        <end position="86"/>
    </location>
</feature>
<name>A0A0B1SNV4_OESDE</name>
<feature type="non-terminal residue" evidence="2">
    <location>
        <position position="86"/>
    </location>
</feature>
<dbReference type="AlphaFoldDB" id="A0A0B1SNV4"/>
<dbReference type="Gene3D" id="3.40.33.10">
    <property type="entry name" value="CAP"/>
    <property type="match status" value="1"/>
</dbReference>
<dbReference type="InterPro" id="IPR035940">
    <property type="entry name" value="CAP_sf"/>
</dbReference>
<dbReference type="SUPFAM" id="SSF55797">
    <property type="entry name" value="PR-1-like"/>
    <property type="match status" value="1"/>
</dbReference>
<proteinExistence type="predicted"/>
<keyword evidence="3" id="KW-1185">Reference proteome</keyword>
<evidence type="ECO:0008006" key="4">
    <source>
        <dbReference type="Google" id="ProtNLM"/>
    </source>
</evidence>
<dbReference type="Proteomes" id="UP000053660">
    <property type="component" value="Unassembled WGS sequence"/>
</dbReference>
<organism evidence="2 3">
    <name type="scientific">Oesophagostomum dentatum</name>
    <name type="common">Nodular worm</name>
    <dbReference type="NCBI Taxonomy" id="61180"/>
    <lineage>
        <taxon>Eukaryota</taxon>
        <taxon>Metazoa</taxon>
        <taxon>Ecdysozoa</taxon>
        <taxon>Nematoda</taxon>
        <taxon>Chromadorea</taxon>
        <taxon>Rhabditida</taxon>
        <taxon>Rhabditina</taxon>
        <taxon>Rhabditomorpha</taxon>
        <taxon>Strongyloidea</taxon>
        <taxon>Strongylidae</taxon>
        <taxon>Oesophagostomum</taxon>
    </lineage>
</organism>
<dbReference type="EMBL" id="KN559860">
    <property type="protein sequence ID" value="KHJ86609.1"/>
    <property type="molecule type" value="Genomic_DNA"/>
</dbReference>
<reference evidence="2 3" key="1">
    <citation type="submission" date="2014-03" db="EMBL/GenBank/DDBJ databases">
        <title>Draft genome of the hookworm Oesophagostomum dentatum.</title>
        <authorList>
            <person name="Mitreva M."/>
        </authorList>
    </citation>
    <scope>NUCLEOTIDE SEQUENCE [LARGE SCALE GENOMIC DNA]</scope>
    <source>
        <strain evidence="2 3">OD-Hann</strain>
    </source>
</reference>
<protein>
    <recommendedName>
        <fullName evidence="4">SCP domain-containing protein</fullName>
    </recommendedName>
</protein>
<evidence type="ECO:0000313" key="3">
    <source>
        <dbReference type="Proteomes" id="UP000053660"/>
    </source>
</evidence>
<accession>A0A0B1SNV4</accession>
<gene>
    <name evidence="2" type="ORF">OESDEN_13632</name>
</gene>